<comment type="similarity">
    <text evidence="1">Belongs to the HIBADH-related family.</text>
</comment>
<keyword evidence="5" id="KW-0472">Membrane</keyword>
<dbReference type="GO" id="GO:0050661">
    <property type="term" value="F:NADP binding"/>
    <property type="evidence" value="ECO:0007669"/>
    <property type="project" value="InterPro"/>
</dbReference>
<dbReference type="AlphaFoldDB" id="A0A4Y3WR12"/>
<evidence type="ECO:0000256" key="5">
    <source>
        <dbReference type="SAM" id="Phobius"/>
    </source>
</evidence>
<feature type="active site" evidence="4">
    <location>
        <position position="171"/>
    </location>
</feature>
<dbReference type="GO" id="GO:0016491">
    <property type="term" value="F:oxidoreductase activity"/>
    <property type="evidence" value="ECO:0007669"/>
    <property type="project" value="UniProtKB-KW"/>
</dbReference>
<proteinExistence type="inferred from homology"/>
<evidence type="ECO:0000313" key="9">
    <source>
        <dbReference type="Proteomes" id="UP000320338"/>
    </source>
</evidence>
<keyword evidence="5" id="KW-1133">Transmembrane helix</keyword>
<dbReference type="PIRSF" id="PIRSF000103">
    <property type="entry name" value="HIBADH"/>
    <property type="match status" value="1"/>
</dbReference>
<keyword evidence="2" id="KW-0560">Oxidoreductase</keyword>
<dbReference type="InterPro" id="IPR051265">
    <property type="entry name" value="HIBADH-related_NP60_sf"/>
</dbReference>
<evidence type="ECO:0000313" key="8">
    <source>
        <dbReference type="EMBL" id="GEC20520.1"/>
    </source>
</evidence>
<keyword evidence="3" id="KW-0520">NAD</keyword>
<dbReference type="Pfam" id="PF03446">
    <property type="entry name" value="NAD_binding_2"/>
    <property type="match status" value="1"/>
</dbReference>
<organism evidence="8 9">
    <name type="scientific">Pseudonocardia hydrocarbonoxydans</name>
    <dbReference type="NCBI Taxonomy" id="76726"/>
    <lineage>
        <taxon>Bacteria</taxon>
        <taxon>Bacillati</taxon>
        <taxon>Actinomycetota</taxon>
        <taxon>Actinomycetes</taxon>
        <taxon>Pseudonocardiales</taxon>
        <taxon>Pseudonocardiaceae</taxon>
        <taxon>Pseudonocardia</taxon>
    </lineage>
</organism>
<dbReference type="InterPro" id="IPR008927">
    <property type="entry name" value="6-PGluconate_DH-like_C_sf"/>
</dbReference>
<dbReference type="SUPFAM" id="SSF48179">
    <property type="entry name" value="6-phosphogluconate dehydrogenase C-terminal domain-like"/>
    <property type="match status" value="1"/>
</dbReference>
<dbReference type="InterPro" id="IPR036291">
    <property type="entry name" value="NAD(P)-bd_dom_sf"/>
</dbReference>
<dbReference type="PANTHER" id="PTHR43580:SF2">
    <property type="entry name" value="CYTOKINE-LIKE NUCLEAR FACTOR N-PAC"/>
    <property type="match status" value="1"/>
</dbReference>
<accession>A0A4Y3WR12</accession>
<dbReference type="OrthoDB" id="3185659at2"/>
<feature type="transmembrane region" description="Helical" evidence="5">
    <location>
        <begin position="6"/>
        <end position="25"/>
    </location>
</feature>
<keyword evidence="5" id="KW-0812">Transmembrane</keyword>
<reference evidence="8 9" key="1">
    <citation type="submission" date="2019-06" db="EMBL/GenBank/DDBJ databases">
        <title>Whole genome shotgun sequence of Pseudonocardia hydrocarbonoxydans NBRC 14498.</title>
        <authorList>
            <person name="Hosoyama A."/>
            <person name="Uohara A."/>
            <person name="Ohji S."/>
            <person name="Ichikawa N."/>
        </authorList>
    </citation>
    <scope>NUCLEOTIDE SEQUENCE [LARGE SCALE GENOMIC DNA]</scope>
    <source>
        <strain evidence="8 9">NBRC 14498</strain>
    </source>
</reference>
<dbReference type="Proteomes" id="UP000320338">
    <property type="component" value="Unassembled WGS sequence"/>
</dbReference>
<dbReference type="InterPro" id="IPR006115">
    <property type="entry name" value="6PGDH_NADP-bd"/>
</dbReference>
<dbReference type="SUPFAM" id="SSF51735">
    <property type="entry name" value="NAD(P)-binding Rossmann-fold domains"/>
    <property type="match status" value="1"/>
</dbReference>
<dbReference type="EMBL" id="BJNG01000020">
    <property type="protein sequence ID" value="GEC20520.1"/>
    <property type="molecule type" value="Genomic_DNA"/>
</dbReference>
<dbReference type="PANTHER" id="PTHR43580">
    <property type="entry name" value="OXIDOREDUCTASE GLYR1-RELATED"/>
    <property type="match status" value="1"/>
</dbReference>
<name>A0A4Y3WR12_9PSEU</name>
<dbReference type="GO" id="GO:0051287">
    <property type="term" value="F:NAD binding"/>
    <property type="evidence" value="ECO:0007669"/>
    <property type="project" value="InterPro"/>
</dbReference>
<dbReference type="Gene3D" id="1.10.1040.10">
    <property type="entry name" value="N-(1-d-carboxylethyl)-l-norvaline Dehydrogenase, domain 2"/>
    <property type="match status" value="1"/>
</dbReference>
<evidence type="ECO:0000256" key="4">
    <source>
        <dbReference type="PIRSR" id="PIRSR000103-1"/>
    </source>
</evidence>
<protein>
    <submittedName>
        <fullName evidence="8">Dehydrogenase</fullName>
    </submittedName>
</protein>
<comment type="caution">
    <text evidence="8">The sequence shown here is derived from an EMBL/GenBank/DDBJ whole genome shotgun (WGS) entry which is preliminary data.</text>
</comment>
<keyword evidence="9" id="KW-1185">Reference proteome</keyword>
<dbReference type="RefSeq" id="WP_141279067.1">
    <property type="nucleotide sequence ID" value="NZ_BAAARZ010000003.1"/>
</dbReference>
<evidence type="ECO:0000256" key="1">
    <source>
        <dbReference type="ARBA" id="ARBA00009080"/>
    </source>
</evidence>
<evidence type="ECO:0000259" key="6">
    <source>
        <dbReference type="Pfam" id="PF03446"/>
    </source>
</evidence>
<dbReference type="InterPro" id="IPR013328">
    <property type="entry name" value="6PGD_dom2"/>
</dbReference>
<dbReference type="Pfam" id="PF14833">
    <property type="entry name" value="NAD_binding_11"/>
    <property type="match status" value="1"/>
</dbReference>
<feature type="domain" description="3-hydroxyisobutyrate dehydrogenase-like NAD-binding" evidence="7">
    <location>
        <begin position="167"/>
        <end position="280"/>
    </location>
</feature>
<sequence>MTETPTVALLGTGIMGAGMGLNILAAELPLRVWNRTADKALALGEAGATVAETPAEAVAGADVIVTMLGDGSHVREVMERAEPTSGQVWAQMTTAGADQTALLAIASERGLRFVDAPVVGTRAPAESGQLLVLAAGSPEARAAVQPVFDAVGRETRWVADTATGLAASRLKLVVNSWVLAITAATGEAVALAEGLGVDPQAFLDAVGGGPLDLPYLQAKAKAIRARDWTPSFSVANAAKDGDLITAAAQEAGIRLDVAPAAAARFRRAADAGHGDDDMAAGYLASF</sequence>
<evidence type="ECO:0000256" key="2">
    <source>
        <dbReference type="ARBA" id="ARBA00023002"/>
    </source>
</evidence>
<evidence type="ECO:0000256" key="3">
    <source>
        <dbReference type="ARBA" id="ARBA00023027"/>
    </source>
</evidence>
<feature type="domain" description="6-phosphogluconate dehydrogenase NADP-binding" evidence="6">
    <location>
        <begin position="6"/>
        <end position="157"/>
    </location>
</feature>
<evidence type="ECO:0000259" key="7">
    <source>
        <dbReference type="Pfam" id="PF14833"/>
    </source>
</evidence>
<dbReference type="Gene3D" id="3.40.50.720">
    <property type="entry name" value="NAD(P)-binding Rossmann-like Domain"/>
    <property type="match status" value="1"/>
</dbReference>
<dbReference type="InterPro" id="IPR029154">
    <property type="entry name" value="HIBADH-like_NADP-bd"/>
</dbReference>
<gene>
    <name evidence="8" type="ORF">PHY01_28030</name>
</gene>
<dbReference type="InterPro" id="IPR015815">
    <property type="entry name" value="HIBADH-related"/>
</dbReference>